<dbReference type="STRING" id="135208.A0A4Y9ZNS4"/>
<organism evidence="3 4">
    <name type="scientific">Hericium alpestre</name>
    <dbReference type="NCBI Taxonomy" id="135208"/>
    <lineage>
        <taxon>Eukaryota</taxon>
        <taxon>Fungi</taxon>
        <taxon>Dikarya</taxon>
        <taxon>Basidiomycota</taxon>
        <taxon>Agaricomycotina</taxon>
        <taxon>Agaricomycetes</taxon>
        <taxon>Russulales</taxon>
        <taxon>Hericiaceae</taxon>
        <taxon>Hericium</taxon>
    </lineage>
</organism>
<dbReference type="PANTHER" id="PTHR37994">
    <property type="entry name" value="ARAE_2_N DOMAIN-CONTAINING PROTEIN-RELATED"/>
    <property type="match status" value="1"/>
</dbReference>
<comment type="caution">
    <text evidence="3">The sequence shown here is derived from an EMBL/GenBank/DDBJ whole genome shotgun (WGS) entry which is preliminary data.</text>
</comment>
<feature type="transmembrane region" description="Helical" evidence="1">
    <location>
        <begin position="44"/>
        <end position="65"/>
    </location>
</feature>
<proteinExistence type="predicted"/>
<dbReference type="Pfam" id="PF10334">
    <property type="entry name" value="BRE4"/>
    <property type="match status" value="1"/>
</dbReference>
<dbReference type="InterPro" id="IPR018820">
    <property type="entry name" value="BRE4-related_DUF2421"/>
</dbReference>
<dbReference type="PANTHER" id="PTHR37994:SF1">
    <property type="entry name" value="ER TRANSPORTER 6TM N-TERMINAL DOMAIN-CONTAINING PROTEIN"/>
    <property type="match status" value="1"/>
</dbReference>
<evidence type="ECO:0000313" key="4">
    <source>
        <dbReference type="Proteomes" id="UP000298061"/>
    </source>
</evidence>
<gene>
    <name evidence="3" type="ORF">EWM64_g7486</name>
</gene>
<keyword evidence="1" id="KW-1133">Transmembrane helix</keyword>
<feature type="transmembrane region" description="Helical" evidence="1">
    <location>
        <begin position="17"/>
        <end position="38"/>
    </location>
</feature>
<feature type="domain" description="DUF2421" evidence="2">
    <location>
        <begin position="129"/>
        <end position="336"/>
    </location>
</feature>
<evidence type="ECO:0000313" key="3">
    <source>
        <dbReference type="EMBL" id="TFY76526.1"/>
    </source>
</evidence>
<feature type="transmembrane region" description="Helical" evidence="1">
    <location>
        <begin position="72"/>
        <end position="90"/>
    </location>
</feature>
<name>A0A4Y9ZNS4_9AGAM</name>
<keyword evidence="4" id="KW-1185">Reference proteome</keyword>
<dbReference type="Proteomes" id="UP000298061">
    <property type="component" value="Unassembled WGS sequence"/>
</dbReference>
<protein>
    <recommendedName>
        <fullName evidence="2">DUF2421 domain-containing protein</fullName>
    </recommendedName>
</protein>
<sequence>MGQLTIARFRGDTTFGLVARITSTFFGGLLGTVVWYISTGTGRGNAFGLATTLGVAFPFFFFMRLYWTVPPMINIIFFVTCMLVVGFSWQNTHFVAGPFTAFGINLAWRRFVLVVAGVTAAFLFSFLPPSTTLRRYQRSTLSTTSTELGSVYCSVVSFANVRHGVDTQEILNSLIAVRLKLKRSIMLRTNIIYEFSLRGRWPAKRYQKIVEIQLQLGYLLSHLTSVVERLEPAWSRAFLRRTRFLDSDFQGDVLAVISRQITPCPLFDRFTVHHHGLNVVRQEADDDYGLPRTMTVDTLEDEQYMCFCVGVATAFGIVTRLDRLMVATKELVGEQYHIHGVGYVSRVGGVEMGTRTSSLRPGMDA</sequence>
<dbReference type="AlphaFoldDB" id="A0A4Y9ZNS4"/>
<accession>A0A4Y9ZNS4</accession>
<keyword evidence="1" id="KW-0812">Transmembrane</keyword>
<feature type="transmembrane region" description="Helical" evidence="1">
    <location>
        <begin position="110"/>
        <end position="128"/>
    </location>
</feature>
<dbReference type="EMBL" id="SFCI01001179">
    <property type="protein sequence ID" value="TFY76526.1"/>
    <property type="molecule type" value="Genomic_DNA"/>
</dbReference>
<evidence type="ECO:0000259" key="2">
    <source>
        <dbReference type="Pfam" id="PF10334"/>
    </source>
</evidence>
<keyword evidence="1" id="KW-0472">Membrane</keyword>
<reference evidence="3 4" key="1">
    <citation type="submission" date="2019-02" db="EMBL/GenBank/DDBJ databases">
        <title>Genome sequencing of the rare red list fungi Hericium alpestre (H. flagellum).</title>
        <authorList>
            <person name="Buettner E."/>
            <person name="Kellner H."/>
        </authorList>
    </citation>
    <scope>NUCLEOTIDE SEQUENCE [LARGE SCALE GENOMIC DNA]</scope>
    <source>
        <strain evidence="3 4">DSM 108284</strain>
    </source>
</reference>
<evidence type="ECO:0000256" key="1">
    <source>
        <dbReference type="SAM" id="Phobius"/>
    </source>
</evidence>
<dbReference type="OrthoDB" id="2274698at2759"/>